<accession>A0A238XXI7</accession>
<keyword evidence="2" id="KW-1185">Reference proteome</keyword>
<name>A0A238XXI7_HALVU</name>
<dbReference type="Proteomes" id="UP000198397">
    <property type="component" value="Unassembled WGS sequence"/>
</dbReference>
<organism evidence="1 2">
    <name type="scientific">Halorubrum vacuolatum</name>
    <name type="common">Natronobacterium vacuolatum</name>
    <dbReference type="NCBI Taxonomy" id="63740"/>
    <lineage>
        <taxon>Archaea</taxon>
        <taxon>Methanobacteriati</taxon>
        <taxon>Methanobacteriota</taxon>
        <taxon>Stenosarchaea group</taxon>
        <taxon>Halobacteria</taxon>
        <taxon>Halobacteriales</taxon>
        <taxon>Haloferacaceae</taxon>
        <taxon>Halorubrum</taxon>
    </lineage>
</organism>
<protein>
    <submittedName>
        <fullName evidence="1">Uncharacterized protein</fullName>
    </submittedName>
</protein>
<proteinExistence type="predicted"/>
<evidence type="ECO:0000313" key="2">
    <source>
        <dbReference type="Proteomes" id="UP000198397"/>
    </source>
</evidence>
<dbReference type="EMBL" id="FZNQ01000024">
    <property type="protein sequence ID" value="SNR63288.1"/>
    <property type="molecule type" value="Genomic_DNA"/>
</dbReference>
<reference evidence="1 2" key="1">
    <citation type="submission" date="2017-06" db="EMBL/GenBank/DDBJ databases">
        <authorList>
            <person name="Kim H.J."/>
            <person name="Triplett B.A."/>
        </authorList>
    </citation>
    <scope>NUCLEOTIDE SEQUENCE [LARGE SCALE GENOMIC DNA]</scope>
    <source>
        <strain evidence="1 2">DSM 8800</strain>
    </source>
</reference>
<gene>
    <name evidence="1" type="ORF">SAMN06264855_12436</name>
</gene>
<evidence type="ECO:0000313" key="1">
    <source>
        <dbReference type="EMBL" id="SNR63288.1"/>
    </source>
</evidence>
<dbReference type="AlphaFoldDB" id="A0A238XXI7"/>
<sequence length="56" mass="6329">MRSQHAIYDREQLIRSGSNIHGQPLDELVLSLLSSAFAGVFCGYERRNSYGEQTAR</sequence>